<dbReference type="EMBL" id="JAPFFF010000009">
    <property type="protein sequence ID" value="KAK8882458.1"/>
    <property type="molecule type" value="Genomic_DNA"/>
</dbReference>
<evidence type="ECO:0000313" key="6">
    <source>
        <dbReference type="EMBL" id="KAK8882458.1"/>
    </source>
</evidence>
<feature type="compositionally biased region" description="Acidic residues" evidence="4">
    <location>
        <begin position="467"/>
        <end position="476"/>
    </location>
</feature>
<evidence type="ECO:0000256" key="1">
    <source>
        <dbReference type="ARBA" id="ARBA00022741"/>
    </source>
</evidence>
<dbReference type="InterPro" id="IPR000719">
    <property type="entry name" value="Prot_kinase_dom"/>
</dbReference>
<accession>A0ABR2JUI4</accession>
<evidence type="ECO:0000256" key="3">
    <source>
        <dbReference type="PROSITE-ProRule" id="PRU10141"/>
    </source>
</evidence>
<feature type="compositionally biased region" description="Polar residues" evidence="4">
    <location>
        <begin position="1"/>
        <end position="10"/>
    </location>
</feature>
<evidence type="ECO:0000259" key="5">
    <source>
        <dbReference type="PROSITE" id="PS50011"/>
    </source>
</evidence>
<dbReference type="Gene3D" id="1.10.510.10">
    <property type="entry name" value="Transferase(Phosphotransferase) domain 1"/>
    <property type="match status" value="1"/>
</dbReference>
<evidence type="ECO:0000313" key="7">
    <source>
        <dbReference type="Proteomes" id="UP001470230"/>
    </source>
</evidence>
<feature type="region of interest" description="Disordered" evidence="4">
    <location>
        <begin position="1"/>
        <end position="30"/>
    </location>
</feature>
<feature type="region of interest" description="Disordered" evidence="4">
    <location>
        <begin position="448"/>
        <end position="480"/>
    </location>
</feature>
<dbReference type="PROSITE" id="PS50011">
    <property type="entry name" value="PROTEIN_KINASE_DOM"/>
    <property type="match status" value="1"/>
</dbReference>
<comment type="caution">
    <text evidence="6">The sequence shown here is derived from an EMBL/GenBank/DDBJ whole genome shotgun (WGS) entry which is preliminary data.</text>
</comment>
<proteinExistence type="predicted"/>
<sequence length="975" mass="113496">MNNSSNNSQIAKARRGSYTATKVDLKNDDLMKVMNSQTSSQSEEEEMSPHPRARVKRSVTFIMDRNQMTVEQRQVYDLTSLQVKLVKSFPNYVRQAEDFTFIRMIGKGGFGHVWVANDLKTGNVVAIKELHRIDGRRQSPLLRFIREVQSMIQVKSRFTLPIYGFTAEQPFSIIMPLMTGNTLNDLLQKKQYTFSNLNIYAICIARGLKDIHKAGIVYRDLKATNILMDHDGIPIICDFGTARVYTKNTRMTLKAGTFCFMAPEVYNNPYYDQKCDVHSYGSLLYEMSELSVPLKKMDDNERLNYMLSGQIAQFHKERTPKPLRKLITRCWDLDPQNRPDWDEIIELFETGKVYFRNTNILKVKHFVSKMKEELDHFQPFNPPPLTNQQQLLDDLHDHLFKNRLFKNILGNEKINDLIIFQKPTVKNQIDLGNDFKIASVKILDMPQDNITNSNDDEIEEKSSEEKTGDEDNDNSDDINLNEKNQKLTPIMILRNPDLPEFPVYLDFLSKELQPRHFIDFYQGTLSYIRGYWDCPQIPLVFHCYESLVRRNQKFLDLCVDSDFFKMISKKTLHFSMGMVSLLVHYKPQLIDNSELNLIINLLQNDPYETIYILGEAANNHSKIKKLIPLFDSLLEKYQLFFEHQTGEIFLGIFYTLYTKSDIYKNARMNEIKNLFVNFLNNESSIHKLTAINAICNIYDSTIKLSFDTIMKLFSNHCHANVRNSCISLLMRMKNYPVSHKFCNEIIDEIPENSNAFYILLKFASEGFEQSKMLLKYPKWMLEYITVTEQAQHQHLQKLIWLSLQLFMLICLNHKLRKKVVKKKEFPGFIKNLFLLDSRTAFVALNAALKKMSLNQSFVDRVSKEGVIDLFIKQCYDPKMSAICIMTLQTLVINGYSEKYELLIPMSNSVLNGKEFDTMAKKAALQFLCVLSSVKNMIEKIKNCRELMQFVKNDSTPELSKYLRSFNQIIGSKNVL</sequence>
<dbReference type="SUPFAM" id="SSF56112">
    <property type="entry name" value="Protein kinase-like (PK-like)"/>
    <property type="match status" value="1"/>
</dbReference>
<dbReference type="InterPro" id="IPR016024">
    <property type="entry name" value="ARM-type_fold"/>
</dbReference>
<evidence type="ECO:0000256" key="2">
    <source>
        <dbReference type="ARBA" id="ARBA00022840"/>
    </source>
</evidence>
<evidence type="ECO:0000256" key="4">
    <source>
        <dbReference type="SAM" id="MobiDB-lite"/>
    </source>
</evidence>
<dbReference type="SUPFAM" id="SSF48371">
    <property type="entry name" value="ARM repeat"/>
    <property type="match status" value="1"/>
</dbReference>
<name>A0ABR2JUI4_9EUKA</name>
<dbReference type="SMART" id="SM00220">
    <property type="entry name" value="S_TKc"/>
    <property type="match status" value="1"/>
</dbReference>
<feature type="region of interest" description="Disordered" evidence="4">
    <location>
        <begin position="35"/>
        <end position="54"/>
    </location>
</feature>
<dbReference type="InterPro" id="IPR017441">
    <property type="entry name" value="Protein_kinase_ATP_BS"/>
</dbReference>
<keyword evidence="2 3" id="KW-0067">ATP-binding</keyword>
<dbReference type="Pfam" id="PF00069">
    <property type="entry name" value="Pkinase"/>
    <property type="match status" value="1"/>
</dbReference>
<dbReference type="InterPro" id="IPR011009">
    <property type="entry name" value="Kinase-like_dom_sf"/>
</dbReference>
<dbReference type="PROSITE" id="PS00107">
    <property type="entry name" value="PROTEIN_KINASE_ATP"/>
    <property type="match status" value="1"/>
</dbReference>
<dbReference type="Proteomes" id="UP001470230">
    <property type="component" value="Unassembled WGS sequence"/>
</dbReference>
<keyword evidence="1 3" id="KW-0547">Nucleotide-binding</keyword>
<gene>
    <name evidence="6" type="ORF">M9Y10_045100</name>
</gene>
<dbReference type="PROSITE" id="PS00108">
    <property type="entry name" value="PROTEIN_KINASE_ST"/>
    <property type="match status" value="1"/>
</dbReference>
<reference evidence="6 7" key="1">
    <citation type="submission" date="2024-04" db="EMBL/GenBank/DDBJ databases">
        <title>Tritrichomonas musculus Genome.</title>
        <authorList>
            <person name="Alves-Ferreira E."/>
            <person name="Grigg M."/>
            <person name="Lorenzi H."/>
            <person name="Galac M."/>
        </authorList>
    </citation>
    <scope>NUCLEOTIDE SEQUENCE [LARGE SCALE GENOMIC DNA]</scope>
    <source>
        <strain evidence="6 7">EAF2021</strain>
    </source>
</reference>
<dbReference type="PANTHER" id="PTHR23257">
    <property type="entry name" value="SERINE-THREONINE PROTEIN KINASE"/>
    <property type="match status" value="1"/>
</dbReference>
<feature type="domain" description="Protein kinase" evidence="5">
    <location>
        <begin position="99"/>
        <end position="355"/>
    </location>
</feature>
<dbReference type="InterPro" id="IPR008271">
    <property type="entry name" value="Ser/Thr_kinase_AS"/>
</dbReference>
<organism evidence="6 7">
    <name type="scientific">Tritrichomonas musculus</name>
    <dbReference type="NCBI Taxonomy" id="1915356"/>
    <lineage>
        <taxon>Eukaryota</taxon>
        <taxon>Metamonada</taxon>
        <taxon>Parabasalia</taxon>
        <taxon>Tritrichomonadida</taxon>
        <taxon>Tritrichomonadidae</taxon>
        <taxon>Tritrichomonas</taxon>
    </lineage>
</organism>
<feature type="binding site" evidence="3">
    <location>
        <position position="128"/>
    </location>
    <ligand>
        <name>ATP</name>
        <dbReference type="ChEBI" id="CHEBI:30616"/>
    </ligand>
</feature>
<dbReference type="InterPro" id="IPR050167">
    <property type="entry name" value="Ser_Thr_protein_kinase"/>
</dbReference>
<dbReference type="PANTHER" id="PTHR23257:SF958">
    <property type="entry name" value="SERINE_THREONINE-PROTEIN KINASE WNK4"/>
    <property type="match status" value="1"/>
</dbReference>
<keyword evidence="7" id="KW-1185">Reference proteome</keyword>
<protein>
    <recommendedName>
        <fullName evidence="5">Protein kinase domain-containing protein</fullName>
    </recommendedName>
</protein>